<comment type="subcellular location">
    <subcellularLocation>
        <location evidence="1">Nucleus</location>
        <location evidence="1">Nucleolus</location>
    </subcellularLocation>
</comment>
<name>A0ABM1MWG0_NICVS</name>
<protein>
    <submittedName>
        <fullName evidence="7">Uncharacterized protein LOC108564391</fullName>
    </submittedName>
</protein>
<keyword evidence="6" id="KW-1185">Reference proteome</keyword>
<dbReference type="Proteomes" id="UP000695000">
    <property type="component" value="Unplaced"/>
</dbReference>
<evidence type="ECO:0000256" key="3">
    <source>
        <dbReference type="ARBA" id="ARBA00022478"/>
    </source>
</evidence>
<organism evidence="6 7">
    <name type="scientific">Nicrophorus vespilloides</name>
    <name type="common">Boreal carrion beetle</name>
    <dbReference type="NCBI Taxonomy" id="110193"/>
    <lineage>
        <taxon>Eukaryota</taxon>
        <taxon>Metazoa</taxon>
        <taxon>Ecdysozoa</taxon>
        <taxon>Arthropoda</taxon>
        <taxon>Hexapoda</taxon>
        <taxon>Insecta</taxon>
        <taxon>Pterygota</taxon>
        <taxon>Neoptera</taxon>
        <taxon>Endopterygota</taxon>
        <taxon>Coleoptera</taxon>
        <taxon>Polyphaga</taxon>
        <taxon>Staphyliniformia</taxon>
        <taxon>Silphidae</taxon>
        <taxon>Nicrophorinae</taxon>
        <taxon>Nicrophorus</taxon>
    </lineage>
</organism>
<evidence type="ECO:0000256" key="1">
    <source>
        <dbReference type="ARBA" id="ARBA00004604"/>
    </source>
</evidence>
<keyword evidence="4" id="KW-0804">Transcription</keyword>
<evidence type="ECO:0000256" key="2">
    <source>
        <dbReference type="ARBA" id="ARBA00009430"/>
    </source>
</evidence>
<evidence type="ECO:0000256" key="4">
    <source>
        <dbReference type="ARBA" id="ARBA00023163"/>
    </source>
</evidence>
<accession>A0ABM1MWG0</accession>
<keyword evidence="3" id="KW-0240">DNA-directed RNA polymerase</keyword>
<evidence type="ECO:0000256" key="5">
    <source>
        <dbReference type="ARBA" id="ARBA00023242"/>
    </source>
</evidence>
<evidence type="ECO:0000313" key="7">
    <source>
        <dbReference type="RefSeq" id="XP_017778910.1"/>
    </source>
</evidence>
<dbReference type="InterPro" id="IPR009668">
    <property type="entry name" value="RNA_pol-assoc_fac_A49-like"/>
</dbReference>
<evidence type="ECO:0000313" key="6">
    <source>
        <dbReference type="Proteomes" id="UP000695000"/>
    </source>
</evidence>
<dbReference type="RefSeq" id="XP_017778910.1">
    <property type="nucleotide sequence ID" value="XM_017923421.1"/>
</dbReference>
<dbReference type="GeneID" id="108564391"/>
<dbReference type="PANTHER" id="PTHR14440">
    <property type="entry name" value="DNA-DIRECTED RNA POLYMERASE I SUBUNIT RPA49"/>
    <property type="match status" value="1"/>
</dbReference>
<gene>
    <name evidence="7" type="primary">LOC108564391</name>
</gene>
<dbReference type="Pfam" id="PF06870">
    <property type="entry name" value="RNA_pol_I_A49"/>
    <property type="match status" value="1"/>
</dbReference>
<keyword evidence="5" id="KW-0539">Nucleus</keyword>
<sequence length="366" mass="42719">MKCKIKSVVYNEKAPRPINLTFTNGKLNLDGESGNCQLYRTKDEKFVPIFTADGLEYNGETNRSEEYYRDFMVIKKKNSNSMKLFAIDNVLMKPKLKKDNANKVFIKNDNKQDMIMFAETFGSKREVKQSTTYAKMWRKDDDVNETMNNILKDEDLSEKQWEYDHSSLLSYLPEVNENAEKVEDVYNLSKLIPEDIQEELLPTINDLLDGAEVEITNTYLSLKIKRICENCMDKDDFKLKRDLGIYLFCDALLTVTQHEILKGVPKCAVSREVSKYLIKIYTIQKLAKRFVSKECKAKAFSVLIILLLITHDFKLDMELIASNFPIGFMELQRYALYVRCTNDKKYSVLKLPLKPLDLTRRLFKKK</sequence>
<proteinExistence type="inferred from homology"/>
<comment type="similarity">
    <text evidence="2">Belongs to the eukaryotic RPA49/POLR1E RNA polymerase subunit family.</text>
</comment>
<reference evidence="7" key="1">
    <citation type="submission" date="2025-08" db="UniProtKB">
        <authorList>
            <consortium name="RefSeq"/>
        </authorList>
    </citation>
    <scope>IDENTIFICATION</scope>
    <source>
        <tissue evidence="7">Whole Larva</tissue>
    </source>
</reference>